<evidence type="ECO:0000313" key="2">
    <source>
        <dbReference type="EMBL" id="OWW20209.1"/>
    </source>
</evidence>
<name>A0A254TC29_9BURK</name>
<accession>A0A254TC29</accession>
<sequence>MPLPELVSDDDAPLVGELLPLPEELLPLVPEAPEEPDALLGVSTVVVVVVTAPDDPLLLDGLAPDVAAPDLVGSEVVVVVVVCAYVSDAVPISDRKIAIGNFFMLAPLLVGYVIRLAFVDRFAVFHRRKPGAVTCRRGEAGVT</sequence>
<dbReference type="RefSeq" id="WP_088707096.1">
    <property type="nucleotide sequence ID" value="NZ_LSTO01000001.1"/>
</dbReference>
<dbReference type="EMBL" id="LSTO01000001">
    <property type="protein sequence ID" value="OWW20209.1"/>
    <property type="molecule type" value="Genomic_DNA"/>
</dbReference>
<dbReference type="Proteomes" id="UP000197535">
    <property type="component" value="Unassembled WGS sequence"/>
</dbReference>
<keyword evidence="1" id="KW-1133">Transmembrane helix</keyword>
<keyword evidence="1" id="KW-0812">Transmembrane</keyword>
<protein>
    <submittedName>
        <fullName evidence="2">Uncharacterized protein</fullName>
    </submittedName>
</protein>
<keyword evidence="1" id="KW-0472">Membrane</keyword>
<evidence type="ECO:0000256" key="1">
    <source>
        <dbReference type="SAM" id="Phobius"/>
    </source>
</evidence>
<feature type="transmembrane region" description="Helical" evidence="1">
    <location>
        <begin position="98"/>
        <end position="118"/>
    </location>
</feature>
<gene>
    <name evidence="2" type="ORF">AYR66_12595</name>
</gene>
<organism evidence="2 3">
    <name type="scientific">Noviherbaspirillum denitrificans</name>
    <dbReference type="NCBI Taxonomy" id="1968433"/>
    <lineage>
        <taxon>Bacteria</taxon>
        <taxon>Pseudomonadati</taxon>
        <taxon>Pseudomonadota</taxon>
        <taxon>Betaproteobacteria</taxon>
        <taxon>Burkholderiales</taxon>
        <taxon>Oxalobacteraceae</taxon>
        <taxon>Noviherbaspirillum</taxon>
    </lineage>
</organism>
<proteinExistence type="predicted"/>
<comment type="caution">
    <text evidence="2">The sequence shown here is derived from an EMBL/GenBank/DDBJ whole genome shotgun (WGS) entry which is preliminary data.</text>
</comment>
<evidence type="ECO:0000313" key="3">
    <source>
        <dbReference type="Proteomes" id="UP000197535"/>
    </source>
</evidence>
<keyword evidence="3" id="KW-1185">Reference proteome</keyword>
<dbReference type="AlphaFoldDB" id="A0A254TC29"/>
<reference evidence="2 3" key="1">
    <citation type="submission" date="2016-02" db="EMBL/GenBank/DDBJ databases">
        <authorList>
            <person name="Wen L."/>
            <person name="He K."/>
            <person name="Yang H."/>
        </authorList>
    </citation>
    <scope>NUCLEOTIDE SEQUENCE [LARGE SCALE GENOMIC DNA]</scope>
    <source>
        <strain evidence="2 3">TSA40</strain>
    </source>
</reference>